<evidence type="ECO:0000313" key="7">
    <source>
        <dbReference type="EMBL" id="AMM33546.1"/>
    </source>
</evidence>
<feature type="transmembrane region" description="Helical" evidence="6">
    <location>
        <begin position="309"/>
        <end position="328"/>
    </location>
</feature>
<feature type="transmembrane region" description="Helical" evidence="6">
    <location>
        <begin position="366"/>
        <end position="387"/>
    </location>
</feature>
<evidence type="ECO:0000256" key="6">
    <source>
        <dbReference type="SAM" id="Phobius"/>
    </source>
</evidence>
<keyword evidence="2" id="KW-1003">Cell membrane</keyword>
<reference evidence="7 8" key="1">
    <citation type="submission" date="2016-02" db="EMBL/GenBank/DDBJ databases">
        <title>Complete genome of Sinomonas atrocyanea KCTC 3377.</title>
        <authorList>
            <person name="Kim K.M."/>
        </authorList>
    </citation>
    <scope>NUCLEOTIDE SEQUENCE [LARGE SCALE GENOMIC DNA]</scope>
    <source>
        <strain evidence="7 8">KCTC 3377</strain>
    </source>
</reference>
<dbReference type="STRING" id="37927.SA2016_2881"/>
<evidence type="ECO:0000256" key="3">
    <source>
        <dbReference type="ARBA" id="ARBA00022692"/>
    </source>
</evidence>
<evidence type="ECO:0008006" key="9">
    <source>
        <dbReference type="Google" id="ProtNLM"/>
    </source>
</evidence>
<dbReference type="PANTHER" id="PTHR30250">
    <property type="entry name" value="PST FAMILY PREDICTED COLANIC ACID TRANSPORTER"/>
    <property type="match status" value="1"/>
</dbReference>
<comment type="subcellular location">
    <subcellularLocation>
        <location evidence="1">Cell membrane</location>
        <topology evidence="1">Multi-pass membrane protein</topology>
    </subcellularLocation>
</comment>
<feature type="transmembrane region" description="Helical" evidence="6">
    <location>
        <begin position="37"/>
        <end position="60"/>
    </location>
</feature>
<keyword evidence="8" id="KW-1185">Reference proteome</keyword>
<dbReference type="PANTHER" id="PTHR30250:SF11">
    <property type="entry name" value="O-ANTIGEN TRANSPORTER-RELATED"/>
    <property type="match status" value="1"/>
</dbReference>
<feature type="transmembrane region" description="Helical" evidence="6">
    <location>
        <begin position="80"/>
        <end position="99"/>
    </location>
</feature>
<feature type="transmembrane region" description="Helical" evidence="6">
    <location>
        <begin position="105"/>
        <end position="128"/>
    </location>
</feature>
<evidence type="ECO:0000313" key="8">
    <source>
        <dbReference type="Proteomes" id="UP000070134"/>
    </source>
</evidence>
<dbReference type="AlphaFoldDB" id="A0A127A362"/>
<keyword evidence="4 6" id="KW-1133">Transmembrane helix</keyword>
<evidence type="ECO:0000256" key="2">
    <source>
        <dbReference type="ARBA" id="ARBA00022475"/>
    </source>
</evidence>
<proteinExistence type="predicted"/>
<dbReference type="Proteomes" id="UP000070134">
    <property type="component" value="Chromosome"/>
</dbReference>
<gene>
    <name evidence="7" type="ORF">SA2016_2881</name>
</gene>
<sequence>MWRALTRLFVGIGLTQCALFVSGLLIARLLGPLGRGQIASAMLVVTLASFVIANSGSSLVNLHVSRGANVLATSSNAMQAMLPISLVVCTAAALVLGWAGMPPVVVVGGGVSSFLFAVIPVQMGVLAGCRRYASTALLQFLPPGLYSLVLGVLLILRTFTVETVMYAWYLSALVGAIVGYLLVKAASSRVSPSSVRVRSASSIRRRGLRGLLSLHSPLESFRLDQLLVVSLGSNSALGYYVAGLSLANLPKLLGQVLATVVPARLSSSPGAVKSVVAAVLAPFVGGLLIAPLAPWAITLLFGGQFNDVRVVAALLCVAGGAMGSRKVLNEVLRFKGQDGIAAKTELAVSVVYLLLVVLTYRVWGLLGAATALLIASLGSAALGGLFARRAYRSKGAATEAGGNGLALIWSARRG</sequence>
<protein>
    <recommendedName>
        <fullName evidence="9">Polysaccharide biosynthesis protein</fullName>
    </recommendedName>
</protein>
<feature type="transmembrane region" description="Helical" evidence="6">
    <location>
        <begin position="140"/>
        <end position="160"/>
    </location>
</feature>
<evidence type="ECO:0000256" key="5">
    <source>
        <dbReference type="ARBA" id="ARBA00023136"/>
    </source>
</evidence>
<dbReference type="KEGG" id="satk:SA2016_2881"/>
<accession>A0A127A362</accession>
<dbReference type="InterPro" id="IPR050833">
    <property type="entry name" value="Poly_Biosynth_Transport"/>
</dbReference>
<name>A0A127A362_9MICC</name>
<feature type="transmembrane region" description="Helical" evidence="6">
    <location>
        <begin position="274"/>
        <end position="297"/>
    </location>
</feature>
<organism evidence="7 8">
    <name type="scientific">Sinomonas atrocyanea</name>
    <dbReference type="NCBI Taxonomy" id="37927"/>
    <lineage>
        <taxon>Bacteria</taxon>
        <taxon>Bacillati</taxon>
        <taxon>Actinomycetota</taxon>
        <taxon>Actinomycetes</taxon>
        <taxon>Micrococcales</taxon>
        <taxon>Micrococcaceae</taxon>
        <taxon>Sinomonas</taxon>
    </lineage>
</organism>
<feature type="transmembrane region" description="Helical" evidence="6">
    <location>
        <begin position="166"/>
        <end position="183"/>
    </location>
</feature>
<evidence type="ECO:0000256" key="4">
    <source>
        <dbReference type="ARBA" id="ARBA00022989"/>
    </source>
</evidence>
<dbReference type="EMBL" id="CP014518">
    <property type="protein sequence ID" value="AMM33546.1"/>
    <property type="molecule type" value="Genomic_DNA"/>
</dbReference>
<dbReference type="GO" id="GO:0005886">
    <property type="term" value="C:plasma membrane"/>
    <property type="evidence" value="ECO:0007669"/>
    <property type="project" value="UniProtKB-SubCell"/>
</dbReference>
<keyword evidence="3 6" id="KW-0812">Transmembrane</keyword>
<feature type="transmembrane region" description="Helical" evidence="6">
    <location>
        <begin position="340"/>
        <end position="360"/>
    </location>
</feature>
<keyword evidence="5 6" id="KW-0472">Membrane</keyword>
<evidence type="ECO:0000256" key="1">
    <source>
        <dbReference type="ARBA" id="ARBA00004651"/>
    </source>
</evidence>